<protein>
    <submittedName>
        <fullName evidence="1">Uncharacterized protein</fullName>
    </submittedName>
</protein>
<comment type="caution">
    <text evidence="1">The sequence shown here is derived from an EMBL/GenBank/DDBJ whole genome shotgun (WGS) entry which is preliminary data.</text>
</comment>
<accession>A0ABP0QLE8</accession>
<proteinExistence type="predicted"/>
<dbReference type="Proteomes" id="UP001642464">
    <property type="component" value="Unassembled WGS sequence"/>
</dbReference>
<dbReference type="EMBL" id="CAXAMM010039696">
    <property type="protein sequence ID" value="CAK9088433.1"/>
    <property type="molecule type" value="Genomic_DNA"/>
</dbReference>
<name>A0ABP0QLE8_9DINO</name>
<organism evidence="1 2">
    <name type="scientific">Durusdinium trenchii</name>
    <dbReference type="NCBI Taxonomy" id="1381693"/>
    <lineage>
        <taxon>Eukaryota</taxon>
        <taxon>Sar</taxon>
        <taxon>Alveolata</taxon>
        <taxon>Dinophyceae</taxon>
        <taxon>Suessiales</taxon>
        <taxon>Symbiodiniaceae</taxon>
        <taxon>Durusdinium</taxon>
    </lineage>
</organism>
<keyword evidence="2" id="KW-1185">Reference proteome</keyword>
<evidence type="ECO:0000313" key="2">
    <source>
        <dbReference type="Proteomes" id="UP001642464"/>
    </source>
</evidence>
<evidence type="ECO:0000313" key="1">
    <source>
        <dbReference type="EMBL" id="CAK9088433.1"/>
    </source>
</evidence>
<gene>
    <name evidence="1" type="ORF">SCF082_LOCUS41762</name>
</gene>
<sequence length="131" mass="14728">MGCSYSAADSIPSRVDVEQCVPVDSVEQGTPEAAQVEVQSVHPGTRRVTFQLDEQGTLDPEETRQSKAKFQFFLKMVDHNPELLECRVARKRRRDFGVLYEKNGSLGRPEELSGRTHVWQRGFTCRNSSGG</sequence>
<reference evidence="1 2" key="1">
    <citation type="submission" date="2024-02" db="EMBL/GenBank/DDBJ databases">
        <authorList>
            <person name="Chen Y."/>
            <person name="Shah S."/>
            <person name="Dougan E. K."/>
            <person name="Thang M."/>
            <person name="Chan C."/>
        </authorList>
    </citation>
    <scope>NUCLEOTIDE SEQUENCE [LARGE SCALE GENOMIC DNA]</scope>
</reference>